<keyword evidence="3" id="KW-1185">Reference proteome</keyword>
<dbReference type="InterPro" id="IPR022742">
    <property type="entry name" value="Hydrolase_4"/>
</dbReference>
<evidence type="ECO:0000259" key="1">
    <source>
        <dbReference type="Pfam" id="PF12146"/>
    </source>
</evidence>
<dbReference type="EMBL" id="LJIX01000006">
    <property type="protein sequence ID" value="KQL18793.1"/>
    <property type="molecule type" value="Genomic_DNA"/>
</dbReference>
<dbReference type="RefSeq" id="WP_053475372.1">
    <property type="nucleotide sequence ID" value="NZ_CP041305.1"/>
</dbReference>
<dbReference type="STRING" id="1637975.AN957_09550"/>
<dbReference type="PATRIC" id="fig|1637975.4.peg.1679"/>
<organism evidence="2 3">
    <name type="scientific">Cytobacillus solani</name>
    <dbReference type="NCBI Taxonomy" id="1637975"/>
    <lineage>
        <taxon>Bacteria</taxon>
        <taxon>Bacillati</taxon>
        <taxon>Bacillota</taxon>
        <taxon>Bacilli</taxon>
        <taxon>Bacillales</taxon>
        <taxon>Bacillaceae</taxon>
        <taxon>Cytobacillus</taxon>
    </lineage>
</organism>
<dbReference type="Gene3D" id="3.40.50.1820">
    <property type="entry name" value="alpha/beta hydrolase"/>
    <property type="match status" value="1"/>
</dbReference>
<comment type="caution">
    <text evidence="2">The sequence shown here is derived from an EMBL/GenBank/DDBJ whole genome shotgun (WGS) entry which is preliminary data.</text>
</comment>
<sequence>MNKSNEVIIQATYPLSGTLTIPDESNSTFPAILIITGSGKGDRNGNLKKMKMNIYKDLADFLTLRGFVTLRYDKRGTSQSGGNFLETGLADLIDDAVECIKFLQSHPKVDNNRILILGHSEGALIAPAVFNKIPVSGLVLLAGAAEPSKDLLPRQNELAYAELNRKNGIKGWLIRTLKVTEKARKQNSKILTKIIHSDKAVMRLQGVKLNAKWLREIYAYNVCDYLKEVTCPVLAITGEKDIQVPPEHAKLMAEMVKGEAEWHIIPDMNHIFRKYEGQHTMLGLLKEYKSQLNQPMDKELLDVLGTWLQRNTN</sequence>
<dbReference type="PANTHER" id="PTHR43265:SF1">
    <property type="entry name" value="ESTERASE ESTD"/>
    <property type="match status" value="1"/>
</dbReference>
<dbReference type="PANTHER" id="PTHR43265">
    <property type="entry name" value="ESTERASE ESTD"/>
    <property type="match status" value="1"/>
</dbReference>
<dbReference type="AlphaFoldDB" id="A0A0Q3QLC4"/>
<gene>
    <name evidence="2" type="ORF">AN957_09550</name>
</gene>
<dbReference type="Pfam" id="PF12146">
    <property type="entry name" value="Hydrolase_4"/>
    <property type="match status" value="1"/>
</dbReference>
<dbReference type="InterPro" id="IPR029058">
    <property type="entry name" value="AB_hydrolase_fold"/>
</dbReference>
<evidence type="ECO:0000313" key="2">
    <source>
        <dbReference type="EMBL" id="KQL18793.1"/>
    </source>
</evidence>
<protein>
    <submittedName>
        <fullName evidence="2">Lipase</fullName>
    </submittedName>
</protein>
<reference evidence="2 3" key="1">
    <citation type="submission" date="2015-09" db="EMBL/GenBank/DDBJ databases">
        <title>Genome sequencing project for genomic taxonomy and phylogenomics of Bacillus-like bacteria.</title>
        <authorList>
            <person name="Liu B."/>
            <person name="Wang J."/>
            <person name="Zhu Y."/>
            <person name="Liu G."/>
            <person name="Chen Q."/>
            <person name="Chen Z."/>
            <person name="Lan J."/>
            <person name="Che J."/>
            <person name="Ge C."/>
            <person name="Shi H."/>
            <person name="Pan Z."/>
            <person name="Liu X."/>
        </authorList>
    </citation>
    <scope>NUCLEOTIDE SEQUENCE [LARGE SCALE GENOMIC DNA]</scope>
    <source>
        <strain evidence="2 3">FJAT-18043</strain>
    </source>
</reference>
<dbReference type="Proteomes" id="UP000050996">
    <property type="component" value="Unassembled WGS sequence"/>
</dbReference>
<dbReference type="SUPFAM" id="SSF53474">
    <property type="entry name" value="alpha/beta-Hydrolases"/>
    <property type="match status" value="1"/>
</dbReference>
<dbReference type="InterPro" id="IPR053145">
    <property type="entry name" value="AB_hydrolase_Est10"/>
</dbReference>
<proteinExistence type="predicted"/>
<accession>A0A0Q3QLC4</accession>
<evidence type="ECO:0000313" key="3">
    <source>
        <dbReference type="Proteomes" id="UP000050996"/>
    </source>
</evidence>
<dbReference type="GO" id="GO:0052689">
    <property type="term" value="F:carboxylic ester hydrolase activity"/>
    <property type="evidence" value="ECO:0007669"/>
    <property type="project" value="TreeGrafter"/>
</dbReference>
<feature type="domain" description="Serine aminopeptidase S33" evidence="1">
    <location>
        <begin position="52"/>
        <end position="270"/>
    </location>
</feature>
<name>A0A0Q3QLC4_9BACI</name>